<dbReference type="InterPro" id="IPR012094">
    <property type="entry name" value="tRNA_Ile_lys_synt"/>
</dbReference>
<comment type="subcellular location">
    <subcellularLocation>
        <location evidence="7">Cytoplasm</location>
    </subcellularLocation>
</comment>
<dbReference type="Proteomes" id="UP001575652">
    <property type="component" value="Unassembled WGS sequence"/>
</dbReference>
<protein>
    <recommendedName>
        <fullName evidence="7">tRNA(Ile)-lysidine synthase</fullName>
        <ecNumber evidence="7">6.3.4.19</ecNumber>
    </recommendedName>
    <alternativeName>
        <fullName evidence="7">tRNA(Ile)-2-lysyl-cytidine synthase</fullName>
    </alternativeName>
    <alternativeName>
        <fullName evidence="7">tRNA(Ile)-lysidine synthetase</fullName>
    </alternativeName>
</protein>
<dbReference type="PANTHER" id="PTHR43033">
    <property type="entry name" value="TRNA(ILE)-LYSIDINE SYNTHASE-RELATED"/>
    <property type="match status" value="1"/>
</dbReference>
<evidence type="ECO:0000259" key="8">
    <source>
        <dbReference type="Pfam" id="PF01171"/>
    </source>
</evidence>
<dbReference type="SUPFAM" id="SSF82829">
    <property type="entry name" value="MesJ substrate recognition domain-like"/>
    <property type="match status" value="1"/>
</dbReference>
<sequence>MGGHLPPVVAAARNAVRAAVRGAGTTPRCLVACSGGADSLALAAAAAFLAGRGELRAGAVVVDHGLQAGSRAAAERAAAQLRGLGLDPVLVRRVEVGGTGSEADARAARYAALEEAAAAAGASAVLLGHTLDDQAEQVFLGLARGSGIRSLSGMPAARGLFLRPFLALRRADTEAVCAHEGLAFWTDPTNAGRHALRNRVRLDVLPVVEAALGPGTAEALARTADLSRADADYLDRAAASALDALVRGDRPGELRLDLPGLRALDPALAGRALRAAVVRAGGEPPTFERSAALARLVTGSASAGPLQLAGHVEARRVRGAAGRGPLLVLRRVPGPARPDA</sequence>
<evidence type="ECO:0000256" key="7">
    <source>
        <dbReference type="HAMAP-Rule" id="MF_01161"/>
    </source>
</evidence>
<dbReference type="InterPro" id="IPR014729">
    <property type="entry name" value="Rossmann-like_a/b/a_fold"/>
</dbReference>
<comment type="catalytic activity">
    <reaction evidence="6 7">
        <text>cytidine(34) in tRNA(Ile2) + L-lysine + ATP = lysidine(34) in tRNA(Ile2) + AMP + diphosphate + H(+)</text>
        <dbReference type="Rhea" id="RHEA:43744"/>
        <dbReference type="Rhea" id="RHEA-COMP:10625"/>
        <dbReference type="Rhea" id="RHEA-COMP:10670"/>
        <dbReference type="ChEBI" id="CHEBI:15378"/>
        <dbReference type="ChEBI" id="CHEBI:30616"/>
        <dbReference type="ChEBI" id="CHEBI:32551"/>
        <dbReference type="ChEBI" id="CHEBI:33019"/>
        <dbReference type="ChEBI" id="CHEBI:82748"/>
        <dbReference type="ChEBI" id="CHEBI:83665"/>
        <dbReference type="ChEBI" id="CHEBI:456215"/>
        <dbReference type="EC" id="6.3.4.19"/>
    </reaction>
</comment>
<dbReference type="Gene3D" id="1.20.59.20">
    <property type="match status" value="1"/>
</dbReference>
<accession>A0ABV4URB0</accession>
<dbReference type="PANTHER" id="PTHR43033:SF1">
    <property type="entry name" value="TRNA(ILE)-LYSIDINE SYNTHASE-RELATED"/>
    <property type="match status" value="1"/>
</dbReference>
<dbReference type="RefSeq" id="WP_373973382.1">
    <property type="nucleotide sequence ID" value="NZ_JBHDLJ010000019.1"/>
</dbReference>
<name>A0ABV4URB0_9MICC</name>
<evidence type="ECO:0000259" key="9">
    <source>
        <dbReference type="Pfam" id="PF09179"/>
    </source>
</evidence>
<comment type="function">
    <text evidence="7">Ligates lysine onto the cytidine present at position 34 of the AUA codon-specific tRNA(Ile) that contains the anticodon CAU, in an ATP-dependent manner. Cytidine is converted to lysidine, thus changing the amino acid specificity of the tRNA from methionine to isoleucine.</text>
</comment>
<dbReference type="GO" id="GO:0032267">
    <property type="term" value="F:tRNA(Ile)-lysidine synthase activity"/>
    <property type="evidence" value="ECO:0007669"/>
    <property type="project" value="UniProtKB-EC"/>
</dbReference>
<dbReference type="InterPro" id="IPR015262">
    <property type="entry name" value="tRNA_Ile_lys_synt_subst-bd"/>
</dbReference>
<evidence type="ECO:0000256" key="6">
    <source>
        <dbReference type="ARBA" id="ARBA00048539"/>
    </source>
</evidence>
<feature type="domain" description="tRNA(Ile)-lysidine/2-thiocytidine synthase N-terminal" evidence="8">
    <location>
        <begin position="29"/>
        <end position="201"/>
    </location>
</feature>
<dbReference type="Gene3D" id="3.40.50.620">
    <property type="entry name" value="HUPs"/>
    <property type="match status" value="1"/>
</dbReference>
<keyword evidence="4 7" id="KW-0547">Nucleotide-binding</keyword>
<organism evidence="10 11">
    <name type="scientific">Arthrobacter halodurans</name>
    <dbReference type="NCBI Taxonomy" id="516699"/>
    <lineage>
        <taxon>Bacteria</taxon>
        <taxon>Bacillati</taxon>
        <taxon>Actinomycetota</taxon>
        <taxon>Actinomycetes</taxon>
        <taxon>Micrococcales</taxon>
        <taxon>Micrococcaceae</taxon>
        <taxon>Arthrobacter</taxon>
    </lineage>
</organism>
<reference evidence="10 11" key="1">
    <citation type="submission" date="2024-09" db="EMBL/GenBank/DDBJ databases">
        <authorList>
            <person name="Salinas-Garcia M.A."/>
            <person name="Prieme A."/>
        </authorList>
    </citation>
    <scope>NUCLEOTIDE SEQUENCE [LARGE SCALE GENOMIC DNA]</scope>
    <source>
        <strain evidence="10 11">DSM 21081</strain>
    </source>
</reference>
<dbReference type="EC" id="6.3.4.19" evidence="7"/>
<gene>
    <name evidence="7 10" type="primary">tilS</name>
    <name evidence="10" type="ORF">ACETWP_16585</name>
</gene>
<dbReference type="EMBL" id="JBHDLJ010000019">
    <property type="protein sequence ID" value="MFB0836208.1"/>
    <property type="molecule type" value="Genomic_DNA"/>
</dbReference>
<evidence type="ECO:0000313" key="11">
    <source>
        <dbReference type="Proteomes" id="UP001575652"/>
    </source>
</evidence>
<keyword evidence="1 7" id="KW-0963">Cytoplasm</keyword>
<keyword evidence="5 7" id="KW-0067">ATP-binding</keyword>
<dbReference type="NCBIfam" id="TIGR02432">
    <property type="entry name" value="lysidine_TilS_N"/>
    <property type="match status" value="1"/>
</dbReference>
<dbReference type="InterPro" id="IPR011063">
    <property type="entry name" value="TilS/TtcA_N"/>
</dbReference>
<dbReference type="CDD" id="cd01992">
    <property type="entry name" value="TilS_N"/>
    <property type="match status" value="1"/>
</dbReference>
<dbReference type="SUPFAM" id="SSF52402">
    <property type="entry name" value="Adenine nucleotide alpha hydrolases-like"/>
    <property type="match status" value="1"/>
</dbReference>
<dbReference type="HAMAP" id="MF_01161">
    <property type="entry name" value="tRNA_Ile_lys_synt"/>
    <property type="match status" value="1"/>
</dbReference>
<feature type="domain" description="tRNA(Ile)-lysidine synthase substrate-binding" evidence="9">
    <location>
        <begin position="256"/>
        <end position="320"/>
    </location>
</feature>
<evidence type="ECO:0000256" key="3">
    <source>
        <dbReference type="ARBA" id="ARBA00022694"/>
    </source>
</evidence>
<comment type="similarity">
    <text evidence="7">Belongs to the tRNA(Ile)-lysidine synthase family.</text>
</comment>
<keyword evidence="3 7" id="KW-0819">tRNA processing</keyword>
<comment type="caution">
    <text evidence="10">The sequence shown here is derived from an EMBL/GenBank/DDBJ whole genome shotgun (WGS) entry which is preliminary data.</text>
</comment>
<feature type="binding site" evidence="7">
    <location>
        <begin position="34"/>
        <end position="39"/>
    </location>
    <ligand>
        <name>ATP</name>
        <dbReference type="ChEBI" id="CHEBI:30616"/>
    </ligand>
</feature>
<dbReference type="Pfam" id="PF09179">
    <property type="entry name" value="TilS"/>
    <property type="match status" value="1"/>
</dbReference>
<comment type="domain">
    <text evidence="7">The N-terminal region contains the highly conserved SGGXDS motif, predicted to be a P-loop motif involved in ATP binding.</text>
</comment>
<evidence type="ECO:0000256" key="5">
    <source>
        <dbReference type="ARBA" id="ARBA00022840"/>
    </source>
</evidence>
<dbReference type="Pfam" id="PF01171">
    <property type="entry name" value="ATP_bind_3"/>
    <property type="match status" value="1"/>
</dbReference>
<evidence type="ECO:0000256" key="1">
    <source>
        <dbReference type="ARBA" id="ARBA00022490"/>
    </source>
</evidence>
<evidence type="ECO:0000256" key="2">
    <source>
        <dbReference type="ARBA" id="ARBA00022598"/>
    </source>
</evidence>
<keyword evidence="2 7" id="KW-0436">Ligase</keyword>
<evidence type="ECO:0000256" key="4">
    <source>
        <dbReference type="ARBA" id="ARBA00022741"/>
    </source>
</evidence>
<keyword evidence="11" id="KW-1185">Reference proteome</keyword>
<dbReference type="InterPro" id="IPR012795">
    <property type="entry name" value="tRNA_Ile_lys_synt_N"/>
</dbReference>
<evidence type="ECO:0000313" key="10">
    <source>
        <dbReference type="EMBL" id="MFB0836208.1"/>
    </source>
</evidence>
<proteinExistence type="inferred from homology"/>